<protein>
    <submittedName>
        <fullName evidence="5">Uncharacterized protein</fullName>
    </submittedName>
</protein>
<comment type="subcellular location">
    <subcellularLocation>
        <location evidence="1">Nucleus</location>
    </subcellularLocation>
</comment>
<accession>A0A5M6BQF3</accession>
<dbReference type="InterPro" id="IPR024738">
    <property type="entry name" value="Hfi1/Tada1"/>
</dbReference>
<dbReference type="OrthoDB" id="10264870at2759"/>
<dbReference type="GeneID" id="43592736"/>
<dbReference type="GO" id="GO:0003713">
    <property type="term" value="F:transcription coactivator activity"/>
    <property type="evidence" value="ECO:0007669"/>
    <property type="project" value="TreeGrafter"/>
</dbReference>
<reference evidence="5" key="2">
    <citation type="submission" date="2024-01" db="EMBL/GenBank/DDBJ databases">
        <title>Comparative genomics of Cryptococcus and Kwoniella reveals pathogenesis evolution and contrasting modes of karyotype evolution via chromosome fusion or intercentromeric recombination.</title>
        <authorList>
            <person name="Coelho M.A."/>
            <person name="David-Palma M."/>
            <person name="Shea T."/>
            <person name="Bowers K."/>
            <person name="McGinley-Smith S."/>
            <person name="Mohammad A.W."/>
            <person name="Gnirke A."/>
            <person name="Yurkov A.M."/>
            <person name="Nowrousian M."/>
            <person name="Sun S."/>
            <person name="Cuomo C.A."/>
            <person name="Heitman J."/>
        </authorList>
    </citation>
    <scope>NUCLEOTIDE SEQUENCE</scope>
    <source>
        <strain evidence="5">CBS 12478</strain>
    </source>
</reference>
<keyword evidence="2" id="KW-0805">Transcription regulation</keyword>
<keyword evidence="3" id="KW-0804">Transcription</keyword>
<dbReference type="AlphaFoldDB" id="A0A5M6BQF3"/>
<evidence type="ECO:0000313" key="5">
    <source>
        <dbReference type="EMBL" id="WWD18358.1"/>
    </source>
</evidence>
<evidence type="ECO:0000256" key="3">
    <source>
        <dbReference type="ARBA" id="ARBA00023163"/>
    </source>
</evidence>
<evidence type="ECO:0000256" key="1">
    <source>
        <dbReference type="ARBA" id="ARBA00004123"/>
    </source>
</evidence>
<dbReference type="KEGG" id="ksn:43592736"/>
<dbReference type="EMBL" id="CP144055">
    <property type="protein sequence ID" value="WWD18358.1"/>
    <property type="molecule type" value="Genomic_DNA"/>
</dbReference>
<dbReference type="GO" id="GO:0000124">
    <property type="term" value="C:SAGA complex"/>
    <property type="evidence" value="ECO:0007669"/>
    <property type="project" value="TreeGrafter"/>
</dbReference>
<dbReference type="RefSeq" id="XP_031857148.1">
    <property type="nucleotide sequence ID" value="XM_032008564.1"/>
</dbReference>
<sequence>MSTSVPSPQQASTSLHPNSLTPAMYHPQPRPPPLPFNRADTHSIKQELHDALGENGLPYWKAMNGYLLGQIGKGELEGMVRGWLKGDKLELHNKLLLSLLNNAGAPPQHHQPISPLTQLRKRKRVAPDDPEFDIDETTIEPKTRVQQWVMGMGSRERARVRRAVIGKQTEEDVDAEVDEVLLGKKNAGKWGSFAPSSLIPPLALPNRLLPSSQQLSMRLSQFAKTYDMSLAPDAQADIGEFMAVGMDTHLGDVFHGIVHLTGRHRPGGGTIRVPRGLQARENGHAHGYASNFMDVDGISGEDLINNSRSVAGGEGDMPKPDLATLQYLLALNPSLHPQASPAVLRLETSHTLAEVEANTPHTKPAPHSVFGRPSTGTVTGINRADAVAQNLLSTGLLKLDKAGRQSEIDGGADGKKERKHNLHWKYEDPALILKDVLG</sequence>
<evidence type="ECO:0000256" key="4">
    <source>
        <dbReference type="ARBA" id="ARBA00023242"/>
    </source>
</evidence>
<dbReference type="Proteomes" id="UP000322225">
    <property type="component" value="Chromosome 5"/>
</dbReference>
<dbReference type="PANTHER" id="PTHR21277">
    <property type="entry name" value="TRANSCRIPTIONAL ADAPTER 1"/>
    <property type="match status" value="1"/>
</dbReference>
<name>A0A5M6BQF3_9TREE</name>
<keyword evidence="6" id="KW-1185">Reference proteome</keyword>
<organism evidence="5 6">
    <name type="scientific">Kwoniella shandongensis</name>
    <dbReference type="NCBI Taxonomy" id="1734106"/>
    <lineage>
        <taxon>Eukaryota</taxon>
        <taxon>Fungi</taxon>
        <taxon>Dikarya</taxon>
        <taxon>Basidiomycota</taxon>
        <taxon>Agaricomycotina</taxon>
        <taxon>Tremellomycetes</taxon>
        <taxon>Tremellales</taxon>
        <taxon>Cryptococcaceae</taxon>
        <taxon>Kwoniella</taxon>
    </lineage>
</organism>
<dbReference type="GO" id="GO:0005634">
    <property type="term" value="C:nucleus"/>
    <property type="evidence" value="ECO:0007669"/>
    <property type="project" value="UniProtKB-SubCell"/>
</dbReference>
<dbReference type="GO" id="GO:0006357">
    <property type="term" value="P:regulation of transcription by RNA polymerase II"/>
    <property type="evidence" value="ECO:0007669"/>
    <property type="project" value="TreeGrafter"/>
</dbReference>
<gene>
    <name evidence="5" type="ORF">CI109_102808</name>
</gene>
<reference evidence="5" key="1">
    <citation type="submission" date="2017-08" db="EMBL/GenBank/DDBJ databases">
        <authorList>
            <person name="Cuomo C."/>
            <person name="Billmyre B."/>
            <person name="Heitman J."/>
        </authorList>
    </citation>
    <scope>NUCLEOTIDE SEQUENCE</scope>
    <source>
        <strain evidence="5">CBS 12478</strain>
    </source>
</reference>
<dbReference type="PANTHER" id="PTHR21277:SF5">
    <property type="entry name" value="TRANSCRIPTIONAL ADAPTER 1"/>
    <property type="match status" value="1"/>
</dbReference>
<dbReference type="Pfam" id="PF12767">
    <property type="entry name" value="SAGA-Tad1"/>
    <property type="match status" value="1"/>
</dbReference>
<keyword evidence="4" id="KW-0539">Nucleus</keyword>
<evidence type="ECO:0000256" key="2">
    <source>
        <dbReference type="ARBA" id="ARBA00023015"/>
    </source>
</evidence>
<evidence type="ECO:0000313" key="6">
    <source>
        <dbReference type="Proteomes" id="UP000322225"/>
    </source>
</evidence>
<proteinExistence type="predicted"/>